<protein>
    <submittedName>
        <fullName evidence="3">Response regulator</fullName>
    </submittedName>
</protein>
<feature type="modified residue" description="4-aspartylphosphate" evidence="1">
    <location>
        <position position="62"/>
    </location>
</feature>
<dbReference type="InterPro" id="IPR011006">
    <property type="entry name" value="CheY-like_superfamily"/>
</dbReference>
<evidence type="ECO:0000259" key="2">
    <source>
        <dbReference type="PROSITE" id="PS50110"/>
    </source>
</evidence>
<evidence type="ECO:0000313" key="3">
    <source>
        <dbReference type="EMBL" id="MCC8431285.1"/>
    </source>
</evidence>
<dbReference type="SUPFAM" id="SSF52172">
    <property type="entry name" value="CheY-like"/>
    <property type="match status" value="1"/>
</dbReference>
<evidence type="ECO:0000313" key="4">
    <source>
        <dbReference type="Proteomes" id="UP001198862"/>
    </source>
</evidence>
<feature type="domain" description="Response regulatory" evidence="2">
    <location>
        <begin position="13"/>
        <end position="127"/>
    </location>
</feature>
<organism evidence="3 4">
    <name type="scientific">Reyranella aquatilis</name>
    <dbReference type="NCBI Taxonomy" id="2035356"/>
    <lineage>
        <taxon>Bacteria</taxon>
        <taxon>Pseudomonadati</taxon>
        <taxon>Pseudomonadota</taxon>
        <taxon>Alphaproteobacteria</taxon>
        <taxon>Hyphomicrobiales</taxon>
        <taxon>Reyranellaceae</taxon>
        <taxon>Reyranella</taxon>
    </lineage>
</organism>
<keyword evidence="4" id="KW-1185">Reference proteome</keyword>
<reference evidence="3 4" key="1">
    <citation type="submission" date="2021-11" db="EMBL/GenBank/DDBJ databases">
        <authorList>
            <person name="Lee D.-H."/>
            <person name="Kim S.-B."/>
        </authorList>
    </citation>
    <scope>NUCLEOTIDE SEQUENCE [LARGE SCALE GENOMIC DNA]</scope>
    <source>
        <strain evidence="3 4">KCTC 52223</strain>
    </source>
</reference>
<dbReference type="Gene3D" id="3.40.50.2300">
    <property type="match status" value="1"/>
</dbReference>
<name>A0ABS8KZ01_9HYPH</name>
<evidence type="ECO:0000256" key="1">
    <source>
        <dbReference type="PROSITE-ProRule" id="PRU00169"/>
    </source>
</evidence>
<dbReference type="PROSITE" id="PS50110">
    <property type="entry name" value="RESPONSE_REGULATORY"/>
    <property type="match status" value="1"/>
</dbReference>
<gene>
    <name evidence="3" type="ORF">LJ725_20110</name>
</gene>
<dbReference type="RefSeq" id="WP_230552525.1">
    <property type="nucleotide sequence ID" value="NZ_JAJISD010000009.1"/>
</dbReference>
<dbReference type="EMBL" id="JAJISD010000009">
    <property type="protein sequence ID" value="MCC8431285.1"/>
    <property type="molecule type" value="Genomic_DNA"/>
</dbReference>
<sequence length="134" mass="14396">MVDIGEAGASGLSILVVESDPAARTVLLDHLQRHGFRIVESEHGGPAIRTAVIEPFDYMLADLDWIGVSDGAALARWARTNRPETRIVLSSTTLSHWFPSDSAMAGLPILKKPFDLKDLERVLAPVAVTAIPGA</sequence>
<dbReference type="Pfam" id="PF00072">
    <property type="entry name" value="Response_reg"/>
    <property type="match status" value="1"/>
</dbReference>
<dbReference type="Proteomes" id="UP001198862">
    <property type="component" value="Unassembled WGS sequence"/>
</dbReference>
<dbReference type="InterPro" id="IPR001789">
    <property type="entry name" value="Sig_transdc_resp-reg_receiver"/>
</dbReference>
<keyword evidence="1" id="KW-0597">Phosphoprotein</keyword>
<proteinExistence type="predicted"/>
<comment type="caution">
    <text evidence="3">The sequence shown here is derived from an EMBL/GenBank/DDBJ whole genome shotgun (WGS) entry which is preliminary data.</text>
</comment>
<accession>A0ABS8KZ01</accession>